<accession>A0A369TN66</accession>
<dbReference type="Pfam" id="PF07310">
    <property type="entry name" value="PAS_5"/>
    <property type="match status" value="1"/>
</dbReference>
<protein>
    <submittedName>
        <fullName evidence="2">PAS domain-containing protein</fullName>
    </submittedName>
</protein>
<feature type="region of interest" description="Disordered" evidence="1">
    <location>
        <begin position="180"/>
        <end position="234"/>
    </location>
</feature>
<dbReference type="CDD" id="cd00130">
    <property type="entry name" value="PAS"/>
    <property type="match status" value="1"/>
</dbReference>
<evidence type="ECO:0000256" key="1">
    <source>
        <dbReference type="SAM" id="MobiDB-lite"/>
    </source>
</evidence>
<dbReference type="Proteomes" id="UP000253977">
    <property type="component" value="Unassembled WGS sequence"/>
</dbReference>
<organism evidence="2 3">
    <name type="scientific">Thalassococcus profundi</name>
    <dbReference type="NCBI Taxonomy" id="2282382"/>
    <lineage>
        <taxon>Bacteria</taxon>
        <taxon>Pseudomonadati</taxon>
        <taxon>Pseudomonadota</taxon>
        <taxon>Alphaproteobacteria</taxon>
        <taxon>Rhodobacterales</taxon>
        <taxon>Roseobacteraceae</taxon>
        <taxon>Thalassococcus</taxon>
    </lineage>
</organism>
<sequence length="234" mass="25690">MDLLNGIERKTVVSLMGRENDRYLAPLREVESYWMALCGAEDVPLRSEIDPRGIEGALEFAFLIERISPRLAKLRVAGSHLTDLMGMEVAGMPLSALFAPEDRERLAEALESLFSDPAVLRIALRGESGYGKHPLDAELALFPLRSDMGEVSRALGCLVTKGRIGRTPRRFEISTVRVSPTPSGKLFPRQDQPTPPVAPAPRAMAEDAAPFTRPSPERPISGTPYLRVVVSNDD</sequence>
<feature type="compositionally biased region" description="Low complexity" evidence="1">
    <location>
        <begin position="200"/>
        <end position="210"/>
    </location>
</feature>
<comment type="caution">
    <text evidence="2">The sequence shown here is derived from an EMBL/GenBank/DDBJ whole genome shotgun (WGS) entry which is preliminary data.</text>
</comment>
<dbReference type="RefSeq" id="WP_114510285.1">
    <property type="nucleotide sequence ID" value="NZ_QPMK01000004.1"/>
</dbReference>
<proteinExistence type="predicted"/>
<name>A0A369TN66_9RHOB</name>
<dbReference type="EMBL" id="QPMK01000004">
    <property type="protein sequence ID" value="RDD66739.1"/>
    <property type="molecule type" value="Genomic_DNA"/>
</dbReference>
<keyword evidence="3" id="KW-1185">Reference proteome</keyword>
<evidence type="ECO:0000313" key="2">
    <source>
        <dbReference type="EMBL" id="RDD66739.1"/>
    </source>
</evidence>
<reference evidence="2 3" key="1">
    <citation type="submission" date="2018-07" db="EMBL/GenBank/DDBJ databases">
        <title>Thalassococcus profundi sp. nov., a marine bacterium isolated from deep seawater of Okinawa Trough.</title>
        <authorList>
            <person name="Yu M."/>
        </authorList>
    </citation>
    <scope>NUCLEOTIDE SEQUENCE [LARGE SCALE GENOMIC DNA]</scope>
    <source>
        <strain evidence="2 3">WRAS1</strain>
    </source>
</reference>
<dbReference type="AlphaFoldDB" id="A0A369TN66"/>
<gene>
    <name evidence="2" type="ORF">DU478_07230</name>
</gene>
<dbReference type="InterPro" id="IPR000014">
    <property type="entry name" value="PAS"/>
</dbReference>
<dbReference type="OrthoDB" id="8478628at2"/>
<evidence type="ECO:0000313" key="3">
    <source>
        <dbReference type="Proteomes" id="UP000253977"/>
    </source>
</evidence>
<dbReference type="InterPro" id="IPR009922">
    <property type="entry name" value="DUF1457"/>
</dbReference>